<evidence type="ECO:0000256" key="2">
    <source>
        <dbReference type="ARBA" id="ARBA00022598"/>
    </source>
</evidence>
<dbReference type="EMBL" id="AQGV01000013">
    <property type="protein sequence ID" value="MBE0369477.1"/>
    <property type="molecule type" value="Genomic_DNA"/>
</dbReference>
<evidence type="ECO:0000313" key="7">
    <source>
        <dbReference type="Proteomes" id="UP000615755"/>
    </source>
</evidence>
<dbReference type="PANTHER" id="PTHR22754:SF32">
    <property type="entry name" value="DISCO-INTERACTING PROTEIN 2"/>
    <property type="match status" value="1"/>
</dbReference>
<dbReference type="Gene3D" id="3.40.50.12780">
    <property type="entry name" value="N-terminal domain of ligase-like"/>
    <property type="match status" value="1"/>
</dbReference>
<dbReference type="InterPro" id="IPR036736">
    <property type="entry name" value="ACP-like_sf"/>
</dbReference>
<gene>
    <name evidence="6" type="ORF">PAUR_a3984</name>
</gene>
<dbReference type="PROSITE" id="PS50075">
    <property type="entry name" value="CARRIER"/>
    <property type="match status" value="1"/>
</dbReference>
<proteinExistence type="inferred from homology"/>
<comment type="similarity">
    <text evidence="1">Belongs to the ATP-dependent AMP-binding enzyme family.</text>
</comment>
<dbReference type="InterPro" id="IPR009081">
    <property type="entry name" value="PP-bd_ACP"/>
</dbReference>
<keyword evidence="7" id="KW-1185">Reference proteome</keyword>
<dbReference type="Pfam" id="PF23024">
    <property type="entry name" value="AMP-dom_DIP2-like"/>
    <property type="match status" value="1"/>
</dbReference>
<comment type="caution">
    <text evidence="6">The sequence shown here is derived from an EMBL/GenBank/DDBJ whole genome shotgun (WGS) entry which is preliminary data.</text>
</comment>
<keyword evidence="3" id="KW-0276">Fatty acid metabolism</keyword>
<dbReference type="Pfam" id="PF00501">
    <property type="entry name" value="AMP-binding"/>
    <property type="match status" value="1"/>
</dbReference>
<dbReference type="Gene3D" id="1.10.1200.10">
    <property type="entry name" value="ACP-like"/>
    <property type="match status" value="1"/>
</dbReference>
<evidence type="ECO:0000313" key="6">
    <source>
        <dbReference type="EMBL" id="MBE0369477.1"/>
    </source>
</evidence>
<dbReference type="Proteomes" id="UP000615755">
    <property type="component" value="Unassembled WGS sequence"/>
</dbReference>
<name>A0ABR9EER8_9GAMM</name>
<organism evidence="6 7">
    <name type="scientific">Pseudoalteromonas aurantia 208</name>
    <dbReference type="NCBI Taxonomy" id="1314867"/>
    <lineage>
        <taxon>Bacteria</taxon>
        <taxon>Pseudomonadati</taxon>
        <taxon>Pseudomonadota</taxon>
        <taxon>Gammaproteobacteria</taxon>
        <taxon>Alteromonadales</taxon>
        <taxon>Pseudoalteromonadaceae</taxon>
        <taxon>Pseudoalteromonas</taxon>
    </lineage>
</organism>
<accession>A0ABR9EER8</accession>
<keyword evidence="4" id="KW-0443">Lipid metabolism</keyword>
<dbReference type="PANTHER" id="PTHR22754">
    <property type="entry name" value="DISCO-INTERACTING PROTEIN 2 DIP2 -RELATED"/>
    <property type="match status" value="1"/>
</dbReference>
<dbReference type="Pfam" id="PF00550">
    <property type="entry name" value="PP-binding"/>
    <property type="match status" value="1"/>
</dbReference>
<dbReference type="InterPro" id="IPR020845">
    <property type="entry name" value="AMP-binding_CS"/>
</dbReference>
<evidence type="ECO:0000256" key="3">
    <source>
        <dbReference type="ARBA" id="ARBA00022832"/>
    </source>
</evidence>
<dbReference type="PROSITE" id="PS00455">
    <property type="entry name" value="AMP_BINDING"/>
    <property type="match status" value="1"/>
</dbReference>
<dbReference type="SUPFAM" id="SSF56801">
    <property type="entry name" value="Acetyl-CoA synthetase-like"/>
    <property type="match status" value="1"/>
</dbReference>
<dbReference type="CDD" id="cd05931">
    <property type="entry name" value="FAAL"/>
    <property type="match status" value="1"/>
</dbReference>
<sequence>MSEIVEYKNNNFLFLTPADQCLNSFCEIVDHWAEKKPNSLAVQFLKKGKELDSLTFEELRERSVSIANRLLESVEPKSRVILMFDQGVDYLTSFLGCLYANMVAVTAFPPQDPRRNERLSAIINDCGSKLILVNDKTKNALAGDDVVQSGNVELVNVSDVDIDYLNYQTVPEIKLDDLAFLQYTSGSTGSPKGVMVSHYNLINNVELQRSSMGLDEKSVFVSWLPLYHDMGLILISLCSIYNGTPLYFMAPDDFVRSPKLWLEAISRYKGTVSGAPDFAFRMCCDRIKDLSEDINLSSLEILVNGSEPIRQNTVERFYKQFSNNGLRQTAMHSVYGLAESTVYVSGVNILKHKKCFSLDALEKGQAIEQNTDMRVLASCGRLDTEFSPDIKIVDPSVLYEMANGLVGEVWIASKSNGSGYWNKPELSAETFDNVLNTDGKTYLRTGDLGFVYDDHLYVCGRIKDVIIIRGRNIYPSDVCSSVEFSHESLRSRPISAFSIDTPDGERLVVAIANKGSEESFEEVITSIKKKVLNDLGVDVSGVIFVSNQNLYRTTSGKIQHVKLKYEFINDELCYRHRYLDASLERYVGDKAMILHRSDVGMHDLPVEFKHHIVGDTLQKWVAQLSNISTQPDLSQNLFELGLDSLRVSQLLEKIEESYGISIDLSDFSEAPTLSFLITTVEVRFRALLGIDVNDECQVVEVEL</sequence>
<feature type="domain" description="Carrier" evidence="5">
    <location>
        <begin position="607"/>
        <end position="684"/>
    </location>
</feature>
<evidence type="ECO:0000256" key="4">
    <source>
        <dbReference type="ARBA" id="ARBA00023098"/>
    </source>
</evidence>
<dbReference type="InterPro" id="IPR025110">
    <property type="entry name" value="AMP-bd_C"/>
</dbReference>
<dbReference type="InterPro" id="IPR042099">
    <property type="entry name" value="ANL_N_sf"/>
</dbReference>
<dbReference type="RefSeq" id="WP_192508703.1">
    <property type="nucleotide sequence ID" value="NZ_AQGV01000013.1"/>
</dbReference>
<dbReference type="Gene3D" id="3.30.300.30">
    <property type="match status" value="1"/>
</dbReference>
<dbReference type="InterPro" id="IPR040097">
    <property type="entry name" value="FAAL/FAAC"/>
</dbReference>
<reference evidence="6 7" key="1">
    <citation type="submission" date="2015-03" db="EMBL/GenBank/DDBJ databases">
        <title>Genome sequence of Pseudoalteromonas aurantia.</title>
        <authorList>
            <person name="Xie B.-B."/>
            <person name="Rong J.-C."/>
            <person name="Qin Q.-L."/>
            <person name="Zhang Y.-Z."/>
        </authorList>
    </citation>
    <scope>NUCLEOTIDE SEQUENCE [LARGE SCALE GENOMIC DNA]</scope>
    <source>
        <strain evidence="6 7">208</strain>
    </source>
</reference>
<dbReference type="InterPro" id="IPR045851">
    <property type="entry name" value="AMP-bd_C_sf"/>
</dbReference>
<keyword evidence="2" id="KW-0436">Ligase</keyword>
<dbReference type="SUPFAM" id="SSF47336">
    <property type="entry name" value="ACP-like"/>
    <property type="match status" value="1"/>
</dbReference>
<protein>
    <recommendedName>
        <fullName evidence="5">Carrier domain-containing protein</fullName>
    </recommendedName>
</protein>
<evidence type="ECO:0000256" key="1">
    <source>
        <dbReference type="ARBA" id="ARBA00006432"/>
    </source>
</evidence>
<dbReference type="InterPro" id="IPR000873">
    <property type="entry name" value="AMP-dep_synth/lig_dom"/>
</dbReference>
<evidence type="ECO:0000259" key="5">
    <source>
        <dbReference type="PROSITE" id="PS50075"/>
    </source>
</evidence>